<dbReference type="InterPro" id="IPR008942">
    <property type="entry name" value="ENTH_VHS"/>
</dbReference>
<reference evidence="12" key="1">
    <citation type="submission" date="2017-02" db="UniProtKB">
        <authorList>
            <consortium name="WormBaseParasite"/>
        </authorList>
    </citation>
    <scope>IDENTIFICATION</scope>
</reference>
<dbReference type="SMART" id="SM00726">
    <property type="entry name" value="UIM"/>
    <property type="match status" value="2"/>
</dbReference>
<evidence type="ECO:0000313" key="12">
    <source>
        <dbReference type="WBParaSite" id="DME_0000522801-mRNA-1"/>
    </source>
</evidence>
<protein>
    <submittedName>
        <fullName evidence="12">ENTH domain-containing protein</fullName>
    </submittedName>
</protein>
<dbReference type="GO" id="GO:0030276">
    <property type="term" value="F:clathrin binding"/>
    <property type="evidence" value="ECO:0007669"/>
    <property type="project" value="TreeGrafter"/>
</dbReference>
<dbReference type="Proteomes" id="UP000274756">
    <property type="component" value="Unassembled WGS sequence"/>
</dbReference>
<dbReference type="EMBL" id="UYYG01001175">
    <property type="protein sequence ID" value="VDN59054.1"/>
    <property type="molecule type" value="Genomic_DNA"/>
</dbReference>
<feature type="region of interest" description="Disordered" evidence="7">
    <location>
        <begin position="410"/>
        <end position="439"/>
    </location>
</feature>
<name>A0A0N4UD45_DRAME</name>
<dbReference type="OrthoDB" id="4033880at2759"/>
<evidence type="ECO:0000256" key="3">
    <source>
        <dbReference type="ARBA" id="ARBA00022490"/>
    </source>
</evidence>
<dbReference type="PANTHER" id="PTHR12276:SF115">
    <property type="entry name" value="FI19443P1"/>
    <property type="match status" value="1"/>
</dbReference>
<dbReference type="GO" id="GO:0005768">
    <property type="term" value="C:endosome"/>
    <property type="evidence" value="ECO:0007669"/>
    <property type="project" value="TreeGrafter"/>
</dbReference>
<feature type="domain" description="ENTH" evidence="8">
    <location>
        <begin position="12"/>
        <end position="143"/>
    </location>
</feature>
<evidence type="ECO:0000259" key="8">
    <source>
        <dbReference type="PROSITE" id="PS50942"/>
    </source>
</evidence>
<evidence type="ECO:0000313" key="10">
    <source>
        <dbReference type="Proteomes" id="UP000038040"/>
    </source>
</evidence>
<keyword evidence="11" id="KW-1185">Reference proteome</keyword>
<dbReference type="PANTHER" id="PTHR12276">
    <property type="entry name" value="EPSIN/ENT-RELATED"/>
    <property type="match status" value="1"/>
</dbReference>
<evidence type="ECO:0000256" key="5">
    <source>
        <dbReference type="ARBA" id="ARBA00022737"/>
    </source>
</evidence>
<evidence type="ECO:0000256" key="7">
    <source>
        <dbReference type="SAM" id="MobiDB-lite"/>
    </source>
</evidence>
<gene>
    <name evidence="9" type="ORF">DME_LOCUS9027</name>
</gene>
<dbReference type="AlphaFoldDB" id="A0A0N4UD45"/>
<dbReference type="PROSITE" id="PS50942">
    <property type="entry name" value="ENTH"/>
    <property type="match status" value="1"/>
</dbReference>
<dbReference type="GO" id="GO:0006897">
    <property type="term" value="P:endocytosis"/>
    <property type="evidence" value="ECO:0007669"/>
    <property type="project" value="TreeGrafter"/>
</dbReference>
<keyword evidence="3" id="KW-0963">Cytoplasm</keyword>
<proteinExistence type="inferred from homology"/>
<dbReference type="Pfam" id="PF01417">
    <property type="entry name" value="ENTH"/>
    <property type="match status" value="1"/>
</dbReference>
<dbReference type="GO" id="GO:0005886">
    <property type="term" value="C:plasma membrane"/>
    <property type="evidence" value="ECO:0007669"/>
    <property type="project" value="TreeGrafter"/>
</dbReference>
<dbReference type="CDD" id="cd16990">
    <property type="entry name" value="ENTH_Epsin"/>
    <property type="match status" value="1"/>
</dbReference>
<dbReference type="GO" id="GO:0005543">
    <property type="term" value="F:phospholipid binding"/>
    <property type="evidence" value="ECO:0007669"/>
    <property type="project" value="TreeGrafter"/>
</dbReference>
<dbReference type="SMART" id="SM00273">
    <property type="entry name" value="ENTH"/>
    <property type="match status" value="1"/>
</dbReference>
<organism evidence="10 12">
    <name type="scientific">Dracunculus medinensis</name>
    <name type="common">Guinea worm</name>
    <dbReference type="NCBI Taxonomy" id="318479"/>
    <lineage>
        <taxon>Eukaryota</taxon>
        <taxon>Metazoa</taxon>
        <taxon>Ecdysozoa</taxon>
        <taxon>Nematoda</taxon>
        <taxon>Chromadorea</taxon>
        <taxon>Rhabditida</taxon>
        <taxon>Spirurina</taxon>
        <taxon>Dracunculoidea</taxon>
        <taxon>Dracunculidae</taxon>
        <taxon>Dracunculus</taxon>
    </lineage>
</organism>
<comment type="subcellular location">
    <subcellularLocation>
        <location evidence="1">Cytoplasm</location>
    </subcellularLocation>
</comment>
<keyword evidence="5" id="KW-0677">Repeat</keyword>
<evidence type="ECO:0000256" key="1">
    <source>
        <dbReference type="ARBA" id="ARBA00004496"/>
    </source>
</evidence>
<reference evidence="9 11" key="2">
    <citation type="submission" date="2018-11" db="EMBL/GenBank/DDBJ databases">
        <authorList>
            <consortium name="Pathogen Informatics"/>
        </authorList>
    </citation>
    <scope>NUCLEOTIDE SEQUENCE [LARGE SCALE GENOMIC DNA]</scope>
</reference>
<accession>A0A0N4UD45</accession>
<dbReference type="STRING" id="318479.A0A0N4UD45"/>
<keyword evidence="6" id="KW-0446">Lipid-binding</keyword>
<evidence type="ECO:0000256" key="2">
    <source>
        <dbReference type="ARBA" id="ARBA00010130"/>
    </source>
</evidence>
<evidence type="ECO:0000313" key="11">
    <source>
        <dbReference type="Proteomes" id="UP000274756"/>
    </source>
</evidence>
<evidence type="ECO:0000313" key="9">
    <source>
        <dbReference type="EMBL" id="VDN59054.1"/>
    </source>
</evidence>
<dbReference type="Gene3D" id="1.25.40.90">
    <property type="match status" value="1"/>
</dbReference>
<dbReference type="InterPro" id="IPR003903">
    <property type="entry name" value="UIM_dom"/>
</dbReference>
<dbReference type="GO" id="GO:0030125">
    <property type="term" value="C:clathrin vesicle coat"/>
    <property type="evidence" value="ECO:0007669"/>
    <property type="project" value="TreeGrafter"/>
</dbReference>
<evidence type="ECO:0000256" key="4">
    <source>
        <dbReference type="ARBA" id="ARBA00022553"/>
    </source>
</evidence>
<dbReference type="FunFam" id="1.25.40.90:FF:000002">
    <property type="entry name" value="epsin-2 isoform X1"/>
    <property type="match status" value="1"/>
</dbReference>
<dbReference type="InterPro" id="IPR013809">
    <property type="entry name" value="ENTH"/>
</dbReference>
<comment type="similarity">
    <text evidence="2">Belongs to the epsin family.</text>
</comment>
<feature type="compositionally biased region" description="Polar residues" evidence="7">
    <location>
        <begin position="329"/>
        <end position="341"/>
    </location>
</feature>
<evidence type="ECO:0000256" key="6">
    <source>
        <dbReference type="ARBA" id="ARBA00023121"/>
    </source>
</evidence>
<dbReference type="SUPFAM" id="SSF48464">
    <property type="entry name" value="ENTH/VHS domain"/>
    <property type="match status" value="1"/>
</dbReference>
<dbReference type="Proteomes" id="UP000038040">
    <property type="component" value="Unplaced"/>
</dbReference>
<feature type="region of interest" description="Disordered" evidence="7">
    <location>
        <begin position="310"/>
        <end position="357"/>
    </location>
</feature>
<feature type="compositionally biased region" description="Low complexity" evidence="7">
    <location>
        <begin position="310"/>
        <end position="320"/>
    </location>
</feature>
<sequence>MSISTIRRQVKNVAYNFSDAQVKVREATSNDPWGPSTALMSQIADLTHNPSSFAEIMSMLWKRLNDHGKNWRHVYKSLVLLDYLIKCGSEKVAQQCRENIYSIETLKDFQHVEDNRDQGMNVREKAKQMVALLFDEERLKNERTKFMITRRKFMSGSAISSDGTVRHVRRSDTGPVFESELEDARPGSAGEEEMQLQIALAMSKEESEKEEELRKQDDIGLQMAINESRRELERISALANAKPQMVSGSTLSQSAIDDLLSLGVGEPVGSESSVWGTTTVDPWAPSRATANNSVYPTLPLAENKNDPWSLSLSPPVSSSSGAFTDPWSPATSLDPASTNLISEDEKAKKRSNAKTPESFLGENSALVNLDNLLGATNVTSKPASNPFLSGTGTGMANPFVAQQRPSPTLNQMLNQNRSMSNDGANRPTTSHQPTNPFLL</sequence>
<dbReference type="PROSITE" id="PS50330">
    <property type="entry name" value="UIM"/>
    <property type="match status" value="1"/>
</dbReference>
<dbReference type="WBParaSite" id="DME_0000522801-mRNA-1">
    <property type="protein sequence ID" value="DME_0000522801-mRNA-1"/>
    <property type="gene ID" value="DME_0000522801"/>
</dbReference>
<keyword evidence="4" id="KW-0597">Phosphoprotein</keyword>